<dbReference type="FunFam" id="1.25.40.10:FF:000196">
    <property type="entry name" value="Pentatricopeptide repeat-containing protein At4g14850"/>
    <property type="match status" value="1"/>
</dbReference>
<comment type="caution">
    <text evidence="3">The sequence shown here is derived from an EMBL/GenBank/DDBJ whole genome shotgun (WGS) entry which is preliminary data.</text>
</comment>
<accession>A0A835ID80</accession>
<dbReference type="FunFam" id="1.25.40.10:FF:000366">
    <property type="entry name" value="Pentatricopeptide (PPR) repeat-containing protein"/>
    <property type="match status" value="1"/>
</dbReference>
<dbReference type="OrthoDB" id="1902591at2759"/>
<dbReference type="GO" id="GO:0009451">
    <property type="term" value="P:RNA modification"/>
    <property type="evidence" value="ECO:0007669"/>
    <property type="project" value="InterPro"/>
</dbReference>
<organism evidence="3 4">
    <name type="scientific">Coptis chinensis</name>
    <dbReference type="NCBI Taxonomy" id="261450"/>
    <lineage>
        <taxon>Eukaryota</taxon>
        <taxon>Viridiplantae</taxon>
        <taxon>Streptophyta</taxon>
        <taxon>Embryophyta</taxon>
        <taxon>Tracheophyta</taxon>
        <taxon>Spermatophyta</taxon>
        <taxon>Magnoliopsida</taxon>
        <taxon>Ranunculales</taxon>
        <taxon>Ranunculaceae</taxon>
        <taxon>Coptidoideae</taxon>
        <taxon>Coptis</taxon>
    </lineage>
</organism>
<dbReference type="Pfam" id="PF20431">
    <property type="entry name" value="E_motif"/>
    <property type="match status" value="1"/>
</dbReference>
<feature type="repeat" description="PPR" evidence="2">
    <location>
        <begin position="414"/>
        <end position="448"/>
    </location>
</feature>
<dbReference type="PANTHER" id="PTHR47926:SF344">
    <property type="entry name" value="OS07G0636900 PROTEIN"/>
    <property type="match status" value="1"/>
</dbReference>
<protein>
    <recommendedName>
        <fullName evidence="5">Pentatricopeptide repeat-containing protein</fullName>
    </recommendedName>
</protein>
<sequence>MYTSKTFGAQSTPIHAVSNTSLQFERFKTKPKVPERVKFWDFKDKLRNYSYLLQTCASKGLIKDGKLVHGNVLRSGLQPDSHLWVCLVNMYAKCGRFEWARYLLDKMPERDVVSWTALVAGFVSQGNGIEAVSLYCDMRRDGVLPNGFTFATVLKACSMCLVLELGKQMHGEVIKLGLLADVYVGSALVDLYAKCSETGLAENVLFCMPEQNAVSWNALLNGYAQEGDGEEVLKLFNRMVESEMRFSKYTLSSVLKGCASSGNAREGKGIHSLVVKIGTELDCFLSSSLADMYSKCGMTEDAYKVFLRIESPDVVSWSAMITCLDQQGLNYEAAKLFNRMRQTGLRPNQFTLASVVCTASALDDLQYGDCVHACVMKLGFELDNSVSNALITMYMKARSIQDGCRVFDSMMGQDLVSWNSLLSGFHDGDSCKQGPQIFKQILVEGFKPNNYTFISILRSCSSLSDIRFGQQLHGHVVKNSLDSDGFVGTALVDMYSKCGCLESAHGVFQKVKERDVFAWTVIITGYANINQGEMSMKYFRQMQREGVCPNESTLASCLRGCSGIAALENGRQLHSQIIKAGQSDDAFIASALVDLYGKCGCIKDVEAVFSNLVSRDIVSWNSFICGYAQYGYGEKALNAFKGMLDEGVTPDEITFIGVLSACSHVGLIKEGKYHFESMSKVYGITPTLKHYACMVDILGRAGRLDEVQNFIEKMPFAPDSLIWQTVLGACVRHGNVEMAEKAAEELFILEPQMDSTYILLSNIYAAKRRWDDVAKVRERMSSQGVKKEPGCSWVEIDGQVHVFGSRDVSHPNVKEIYQKLDEMGQELMLAGYVPDTDSVLHNVSDAKDVTAYLGLRLGG</sequence>
<dbReference type="NCBIfam" id="TIGR00756">
    <property type="entry name" value="PPR"/>
    <property type="match status" value="5"/>
</dbReference>
<gene>
    <name evidence="3" type="ORF">IFM89_023072</name>
</gene>
<keyword evidence="1" id="KW-0677">Repeat</keyword>
<proteinExistence type="predicted"/>
<dbReference type="InterPro" id="IPR046960">
    <property type="entry name" value="PPR_At4g14850-like_plant"/>
</dbReference>
<dbReference type="InterPro" id="IPR046849">
    <property type="entry name" value="E2_motif"/>
</dbReference>
<dbReference type="InterPro" id="IPR046848">
    <property type="entry name" value="E_motif"/>
</dbReference>
<reference evidence="3 4" key="1">
    <citation type="submission" date="2020-10" db="EMBL/GenBank/DDBJ databases">
        <title>The Coptis chinensis genome and diversification of protoberbering-type alkaloids.</title>
        <authorList>
            <person name="Wang B."/>
            <person name="Shu S."/>
            <person name="Song C."/>
            <person name="Liu Y."/>
        </authorList>
    </citation>
    <scope>NUCLEOTIDE SEQUENCE [LARGE SCALE GENOMIC DNA]</scope>
    <source>
        <strain evidence="3">HL-2020</strain>
        <tissue evidence="3">Leaf</tissue>
    </source>
</reference>
<dbReference type="Gene3D" id="1.25.40.10">
    <property type="entry name" value="Tetratricopeptide repeat domain"/>
    <property type="match status" value="6"/>
</dbReference>
<dbReference type="FunFam" id="1.25.40.10:FF:000031">
    <property type="entry name" value="Pentatricopeptide repeat-containing protein mitochondrial"/>
    <property type="match status" value="2"/>
</dbReference>
<name>A0A835ID80_9MAGN</name>
<dbReference type="FunFam" id="1.25.40.10:FF:000073">
    <property type="entry name" value="Pentatricopeptide repeat-containing protein chloroplastic"/>
    <property type="match status" value="3"/>
</dbReference>
<evidence type="ECO:0000313" key="3">
    <source>
        <dbReference type="EMBL" id="KAF9615411.1"/>
    </source>
</evidence>
<feature type="repeat" description="PPR" evidence="2">
    <location>
        <begin position="111"/>
        <end position="145"/>
    </location>
</feature>
<feature type="repeat" description="PPR" evidence="2">
    <location>
        <begin position="80"/>
        <end position="110"/>
    </location>
</feature>
<keyword evidence="4" id="KW-1185">Reference proteome</keyword>
<evidence type="ECO:0008006" key="5">
    <source>
        <dbReference type="Google" id="ProtNLM"/>
    </source>
</evidence>
<dbReference type="Proteomes" id="UP000631114">
    <property type="component" value="Unassembled WGS sequence"/>
</dbReference>
<dbReference type="PANTHER" id="PTHR47926">
    <property type="entry name" value="PENTATRICOPEPTIDE REPEAT-CONTAINING PROTEIN"/>
    <property type="match status" value="1"/>
</dbReference>
<evidence type="ECO:0000313" key="4">
    <source>
        <dbReference type="Proteomes" id="UP000631114"/>
    </source>
</evidence>
<dbReference type="PROSITE" id="PS51375">
    <property type="entry name" value="PPR"/>
    <property type="match status" value="7"/>
</dbReference>
<dbReference type="InterPro" id="IPR011990">
    <property type="entry name" value="TPR-like_helical_dom_sf"/>
</dbReference>
<feature type="repeat" description="PPR" evidence="2">
    <location>
        <begin position="515"/>
        <end position="549"/>
    </location>
</feature>
<dbReference type="InterPro" id="IPR002885">
    <property type="entry name" value="PPR_rpt"/>
</dbReference>
<dbReference type="AlphaFoldDB" id="A0A835ID80"/>
<feature type="repeat" description="PPR" evidence="2">
    <location>
        <begin position="313"/>
        <end position="347"/>
    </location>
</feature>
<feature type="repeat" description="PPR" evidence="2">
    <location>
        <begin position="616"/>
        <end position="650"/>
    </location>
</feature>
<dbReference type="EMBL" id="JADFTS010000003">
    <property type="protein sequence ID" value="KAF9615411.1"/>
    <property type="molecule type" value="Genomic_DNA"/>
</dbReference>
<dbReference type="GO" id="GO:0003723">
    <property type="term" value="F:RNA binding"/>
    <property type="evidence" value="ECO:0007669"/>
    <property type="project" value="InterPro"/>
</dbReference>
<feature type="repeat" description="PPR" evidence="2">
    <location>
        <begin position="212"/>
        <end position="246"/>
    </location>
</feature>
<dbReference type="Pfam" id="PF01535">
    <property type="entry name" value="PPR"/>
    <property type="match status" value="3"/>
</dbReference>
<evidence type="ECO:0000256" key="1">
    <source>
        <dbReference type="ARBA" id="ARBA00022737"/>
    </source>
</evidence>
<evidence type="ECO:0000256" key="2">
    <source>
        <dbReference type="PROSITE-ProRule" id="PRU00708"/>
    </source>
</evidence>
<dbReference type="Pfam" id="PF13041">
    <property type="entry name" value="PPR_2"/>
    <property type="match status" value="5"/>
</dbReference>
<dbReference type="Pfam" id="PF20430">
    <property type="entry name" value="Eplus_motif"/>
    <property type="match status" value="1"/>
</dbReference>